<feature type="compositionally biased region" description="Basic and acidic residues" evidence="1">
    <location>
        <begin position="100"/>
        <end position="112"/>
    </location>
</feature>
<dbReference type="PANTHER" id="PTHR47290">
    <property type="entry name" value="RING FINGER PROTEIN"/>
    <property type="match status" value="1"/>
</dbReference>
<protein>
    <submittedName>
        <fullName evidence="2">Uncharacterized protein</fullName>
    </submittedName>
</protein>
<proteinExistence type="predicted"/>
<dbReference type="Proteomes" id="UP000824469">
    <property type="component" value="Unassembled WGS sequence"/>
</dbReference>
<evidence type="ECO:0000313" key="3">
    <source>
        <dbReference type="Proteomes" id="UP000824469"/>
    </source>
</evidence>
<evidence type="ECO:0000256" key="1">
    <source>
        <dbReference type="SAM" id="MobiDB-lite"/>
    </source>
</evidence>
<feature type="compositionally biased region" description="Basic residues" evidence="1">
    <location>
        <begin position="119"/>
        <end position="131"/>
    </location>
</feature>
<organism evidence="2 3">
    <name type="scientific">Taxus chinensis</name>
    <name type="common">Chinese yew</name>
    <name type="synonym">Taxus wallichiana var. chinensis</name>
    <dbReference type="NCBI Taxonomy" id="29808"/>
    <lineage>
        <taxon>Eukaryota</taxon>
        <taxon>Viridiplantae</taxon>
        <taxon>Streptophyta</taxon>
        <taxon>Embryophyta</taxon>
        <taxon>Tracheophyta</taxon>
        <taxon>Spermatophyta</taxon>
        <taxon>Pinopsida</taxon>
        <taxon>Pinidae</taxon>
        <taxon>Conifers II</taxon>
        <taxon>Cupressales</taxon>
        <taxon>Taxaceae</taxon>
        <taxon>Taxus</taxon>
    </lineage>
</organism>
<dbReference type="InterPro" id="IPR044171">
    <property type="entry name" value="LAX2-like"/>
</dbReference>
<reference evidence="2 3" key="1">
    <citation type="journal article" date="2021" name="Nat. Plants">
        <title>The Taxus genome provides insights into paclitaxel biosynthesis.</title>
        <authorList>
            <person name="Xiong X."/>
            <person name="Gou J."/>
            <person name="Liao Q."/>
            <person name="Li Y."/>
            <person name="Zhou Q."/>
            <person name="Bi G."/>
            <person name="Li C."/>
            <person name="Du R."/>
            <person name="Wang X."/>
            <person name="Sun T."/>
            <person name="Guo L."/>
            <person name="Liang H."/>
            <person name="Lu P."/>
            <person name="Wu Y."/>
            <person name="Zhang Z."/>
            <person name="Ro D.K."/>
            <person name="Shang Y."/>
            <person name="Huang S."/>
            <person name="Yan J."/>
        </authorList>
    </citation>
    <scope>NUCLEOTIDE SEQUENCE [LARGE SCALE GENOMIC DNA]</scope>
    <source>
        <strain evidence="2">Ta-2019</strain>
    </source>
</reference>
<feature type="compositionally biased region" description="Basic and acidic residues" evidence="1">
    <location>
        <begin position="207"/>
        <end position="223"/>
    </location>
</feature>
<feature type="compositionally biased region" description="Low complexity" evidence="1">
    <location>
        <begin position="169"/>
        <end position="180"/>
    </location>
</feature>
<keyword evidence="3" id="KW-1185">Reference proteome</keyword>
<gene>
    <name evidence="2" type="ORF">KI387_016669</name>
</gene>
<accession>A0AA38GHF8</accession>
<feature type="compositionally biased region" description="Low complexity" evidence="1">
    <location>
        <begin position="436"/>
        <end position="447"/>
    </location>
</feature>
<sequence>LQRMNAMLSRKNNTERHTPVNTKVVGSSQILTSVFGDSHATAYARSENAVVGGREFMHCPLSLEIQRNYQVAYDRLYLQKIEDRGVNIQRPSSSGNGVKRNHDDMTRHKPPQEENFSSKRSRRNRPQRQKRGVLDESDKNVGAADQSDSTVKLSSGDSDLTAERMAEASSRTTSNSHSNNGCILNPLVNQQSYIATENFLITSSDQGLHKSNTEDGQTEDKSKGLNSSMCNPSAGKEQDWLALQLGCGYGVRQPTYFSSEWHLDDLNNRKTPMFGWNGDKMEDDHGVIPLQMISARQSSNSTTLLTPSSSTIPGQQFSFQYIAGSMSRPVQQVNSYSLHKNSRESSEFTALNQLQPCTTKNHQTSQNIVPFPSAEHMRFILERQQAGVTAWPSKEAVKWQAFYERISEARNPATTDPGKAASSHQGRHSISEGWKSSTTGSAAAPSSQNSGSDGHAYHGGLTDASVVQQERSQCGAQWNAGDNSSSWCQQDTSLGSEMVTCGAKRMLPLEEQQYAPPLERKMPPGPYRENVRIFKPLRASQSGVWFALQALTDQSGDRMLPQIRKNYLRIKDGTMTILVVKKYLVNKLGLNSESE</sequence>
<dbReference type="PANTHER" id="PTHR47290:SF4">
    <property type="entry name" value="RING FINGER PROTEIN"/>
    <property type="match status" value="1"/>
</dbReference>
<feature type="region of interest" description="Disordered" evidence="1">
    <location>
        <begin position="206"/>
        <end position="231"/>
    </location>
</feature>
<comment type="caution">
    <text evidence="2">The sequence shown here is derived from an EMBL/GenBank/DDBJ whole genome shotgun (WGS) entry which is preliminary data.</text>
</comment>
<dbReference type="AlphaFoldDB" id="A0AA38GHF8"/>
<dbReference type="EMBL" id="JAHRHJ020000003">
    <property type="protein sequence ID" value="KAH9322030.1"/>
    <property type="molecule type" value="Genomic_DNA"/>
</dbReference>
<feature type="region of interest" description="Disordered" evidence="1">
    <location>
        <begin position="410"/>
        <end position="460"/>
    </location>
</feature>
<feature type="compositionally biased region" description="Polar residues" evidence="1">
    <location>
        <begin position="146"/>
        <end position="158"/>
    </location>
</feature>
<feature type="non-terminal residue" evidence="2">
    <location>
        <position position="595"/>
    </location>
</feature>
<evidence type="ECO:0000313" key="2">
    <source>
        <dbReference type="EMBL" id="KAH9322030.1"/>
    </source>
</evidence>
<feature type="non-terminal residue" evidence="2">
    <location>
        <position position="1"/>
    </location>
</feature>
<name>A0AA38GHF8_TAXCH</name>
<feature type="region of interest" description="Disordered" evidence="1">
    <location>
        <begin position="87"/>
        <end position="180"/>
    </location>
</feature>